<dbReference type="InterPro" id="IPR052701">
    <property type="entry name" value="GAG_Ulvan_Degrading_Sulfatases"/>
</dbReference>
<evidence type="ECO:0000313" key="3">
    <source>
        <dbReference type="EMBL" id="MBB5536440.1"/>
    </source>
</evidence>
<reference evidence="3 4" key="1">
    <citation type="submission" date="2020-08" db="EMBL/GenBank/DDBJ databases">
        <title>Genomic Encyclopedia of Type Strains, Phase IV (KMG-V): Genome sequencing to study the core and pangenomes of soil and plant-associated prokaryotes.</title>
        <authorList>
            <person name="Whitman W."/>
        </authorList>
    </citation>
    <scope>NUCLEOTIDE SEQUENCE [LARGE SCALE GENOMIC DNA]</scope>
    <source>
        <strain evidence="3 4">SEMIA 4084</strain>
    </source>
</reference>
<sequence>MSKEIPAGTTEQKHQTESGLRRRDLLLSGTSLLVASALSSGVLASLTKPANAQAATKPPNILILWGDDVGYWNISAYNQGMMGYKTPNIDRIAAEGGLFTDYYGQQSCTAGRAAFITGQSPYRTGLLKVGLPGAKEGMQAEDPTLADLLKPLGYMTGQFGKNHLGDLDEHLPTAHGFDEFFGSLYHLNASDEPENPDYPKDPEFNKKFGPRGVLHTYADGRIEDTGPLTKKRMETIDQEVTDAAIDFLKRAKEQDKPFFLWWNSTRMHIWTRLKAESQGKTGLGIYPDGMVEHDAHVGEMLKALDDLGLSENTIVMYSTDNGAEKFTWPDGGQSPFRGEKNTNWEGGYRVPSMVRWPGVINPGTIYNDVVAHEDWIPTLVAAAGDPEIKEKLLKGHTAGAKTFKVHLDGYNITDYLSGKGEDPRKEFIYFVDDGSLVGLRYQQWKVVFAEQREEGLNVWQEPFVPLRLPKLFNLRSDPFETADHEGMDYERWRVEHLFVVVPAQAYVAKFLETFKEFPPRQKPGSFSIDQVMENMQRAAAGGGN</sequence>
<feature type="region of interest" description="Disordered" evidence="1">
    <location>
        <begin position="1"/>
        <end position="21"/>
    </location>
</feature>
<dbReference type="EC" id="3.1.6.1" evidence="3"/>
<dbReference type="CDD" id="cd16142">
    <property type="entry name" value="ARS_like"/>
    <property type="match status" value="1"/>
</dbReference>
<dbReference type="PANTHER" id="PTHR43751:SF2">
    <property type="entry name" value="SULFATASE N-TERMINAL DOMAIN-CONTAINING PROTEIN"/>
    <property type="match status" value="1"/>
</dbReference>
<accession>A0A7W8UBP3</accession>
<dbReference type="RefSeq" id="WP_112864800.1">
    <property type="nucleotide sequence ID" value="NZ_JACHBK010000006.1"/>
</dbReference>
<dbReference type="InterPro" id="IPR000917">
    <property type="entry name" value="Sulfatase_N"/>
</dbReference>
<keyword evidence="4" id="KW-1185">Reference proteome</keyword>
<keyword evidence="3" id="KW-0378">Hydrolase</keyword>
<dbReference type="InterPro" id="IPR017850">
    <property type="entry name" value="Alkaline_phosphatase_core_sf"/>
</dbReference>
<dbReference type="AlphaFoldDB" id="A0A7W8UBP3"/>
<organism evidence="3 4">
    <name type="scientific">Rhizobium giardinii</name>
    <dbReference type="NCBI Taxonomy" id="56731"/>
    <lineage>
        <taxon>Bacteria</taxon>
        <taxon>Pseudomonadati</taxon>
        <taxon>Pseudomonadota</taxon>
        <taxon>Alphaproteobacteria</taxon>
        <taxon>Hyphomicrobiales</taxon>
        <taxon>Rhizobiaceae</taxon>
        <taxon>Rhizobium/Agrobacterium group</taxon>
        <taxon>Rhizobium</taxon>
    </lineage>
</organism>
<dbReference type="SUPFAM" id="SSF53649">
    <property type="entry name" value="Alkaline phosphatase-like"/>
    <property type="match status" value="1"/>
</dbReference>
<dbReference type="EMBL" id="JACHBK010000006">
    <property type="protein sequence ID" value="MBB5536440.1"/>
    <property type="molecule type" value="Genomic_DNA"/>
</dbReference>
<dbReference type="Gene3D" id="3.30.1120.10">
    <property type="match status" value="1"/>
</dbReference>
<evidence type="ECO:0000256" key="1">
    <source>
        <dbReference type="SAM" id="MobiDB-lite"/>
    </source>
</evidence>
<dbReference type="Pfam" id="PF00884">
    <property type="entry name" value="Sulfatase"/>
    <property type="match status" value="1"/>
</dbReference>
<dbReference type="InterPro" id="IPR006311">
    <property type="entry name" value="TAT_signal"/>
</dbReference>
<dbReference type="PANTHER" id="PTHR43751">
    <property type="entry name" value="SULFATASE"/>
    <property type="match status" value="1"/>
</dbReference>
<feature type="domain" description="Sulfatase N-terminal" evidence="2">
    <location>
        <begin position="59"/>
        <end position="384"/>
    </location>
</feature>
<dbReference type="GO" id="GO:0004065">
    <property type="term" value="F:arylsulfatase activity"/>
    <property type="evidence" value="ECO:0007669"/>
    <property type="project" value="UniProtKB-EC"/>
</dbReference>
<dbReference type="PROSITE" id="PS51318">
    <property type="entry name" value="TAT"/>
    <property type="match status" value="1"/>
</dbReference>
<dbReference type="Gene3D" id="3.40.720.10">
    <property type="entry name" value="Alkaline Phosphatase, subunit A"/>
    <property type="match status" value="1"/>
</dbReference>
<name>A0A7W8UBP3_9HYPH</name>
<gene>
    <name evidence="3" type="ORF">GGD55_003147</name>
</gene>
<protein>
    <submittedName>
        <fullName evidence="3">Arylsulfatase</fullName>
        <ecNumber evidence="3">3.1.6.1</ecNumber>
    </submittedName>
</protein>
<dbReference type="Proteomes" id="UP000585507">
    <property type="component" value="Unassembled WGS sequence"/>
</dbReference>
<comment type="caution">
    <text evidence="3">The sequence shown here is derived from an EMBL/GenBank/DDBJ whole genome shotgun (WGS) entry which is preliminary data.</text>
</comment>
<feature type="compositionally biased region" description="Basic and acidic residues" evidence="1">
    <location>
        <begin position="11"/>
        <end position="21"/>
    </location>
</feature>
<evidence type="ECO:0000259" key="2">
    <source>
        <dbReference type="Pfam" id="PF00884"/>
    </source>
</evidence>
<proteinExistence type="predicted"/>
<evidence type="ECO:0000313" key="4">
    <source>
        <dbReference type="Proteomes" id="UP000585507"/>
    </source>
</evidence>